<feature type="region of interest" description="Disordered" evidence="8">
    <location>
        <begin position="72"/>
        <end position="97"/>
    </location>
</feature>
<dbReference type="AlphaFoldDB" id="A0A0D2A1U6"/>
<dbReference type="OrthoDB" id="285729at2759"/>
<dbReference type="STRING" id="253628.A0A0D2A1U6"/>
<gene>
    <name evidence="9" type="ORF">PV09_08185</name>
</gene>
<comment type="subcellular location">
    <subcellularLocation>
        <location evidence="2">Nucleus</location>
        <location evidence="2">Nucleolus</location>
    </subcellularLocation>
</comment>
<evidence type="ECO:0000256" key="1">
    <source>
        <dbReference type="ARBA" id="ARBA00002889"/>
    </source>
</evidence>
<dbReference type="Proteomes" id="UP000053259">
    <property type="component" value="Unassembled WGS sequence"/>
</dbReference>
<proteinExistence type="inferred from homology"/>
<evidence type="ECO:0000256" key="2">
    <source>
        <dbReference type="ARBA" id="ARBA00004604"/>
    </source>
</evidence>
<dbReference type="EMBL" id="KN847565">
    <property type="protein sequence ID" value="KIW00295.1"/>
    <property type="molecule type" value="Genomic_DNA"/>
</dbReference>
<dbReference type="GeneID" id="27316158"/>
<dbReference type="PANTHER" id="PTHR13243:SF1">
    <property type="entry name" value="NUCLEOLAR PROTEIN 16"/>
    <property type="match status" value="1"/>
</dbReference>
<dbReference type="Pfam" id="PF09420">
    <property type="entry name" value="Nop16"/>
    <property type="match status" value="1"/>
</dbReference>
<feature type="region of interest" description="Disordered" evidence="8">
    <location>
        <begin position="1"/>
        <end position="30"/>
    </location>
</feature>
<dbReference type="InParanoid" id="A0A0D2A1U6"/>
<dbReference type="VEuPathDB" id="FungiDB:PV09_08185"/>
<protein>
    <recommendedName>
        <fullName evidence="5">Nucleolar protein 16</fullName>
    </recommendedName>
</protein>
<evidence type="ECO:0000313" key="10">
    <source>
        <dbReference type="Proteomes" id="UP000053259"/>
    </source>
</evidence>
<accession>A0A0D2A1U6</accession>
<comment type="similarity">
    <text evidence="3">Belongs to the NOP16 family.</text>
</comment>
<reference evidence="9 10" key="1">
    <citation type="submission" date="2015-01" db="EMBL/GenBank/DDBJ databases">
        <title>The Genome Sequence of Ochroconis gallopava CBS43764.</title>
        <authorList>
            <consortium name="The Broad Institute Genomics Platform"/>
            <person name="Cuomo C."/>
            <person name="de Hoog S."/>
            <person name="Gorbushina A."/>
            <person name="Stielow B."/>
            <person name="Teixiera M."/>
            <person name="Abouelleil A."/>
            <person name="Chapman S.B."/>
            <person name="Priest M."/>
            <person name="Young S.K."/>
            <person name="Wortman J."/>
            <person name="Nusbaum C."/>
            <person name="Birren B."/>
        </authorList>
    </citation>
    <scope>NUCLEOTIDE SEQUENCE [LARGE SCALE GENOMIC DNA]</scope>
    <source>
        <strain evidence="9 10">CBS 43764</strain>
    </source>
</reference>
<comment type="function">
    <text evidence="1">Involved in the biogenesis of the 60S ribosomal subunit.</text>
</comment>
<dbReference type="GO" id="GO:0005730">
    <property type="term" value="C:nucleolus"/>
    <property type="evidence" value="ECO:0007669"/>
    <property type="project" value="UniProtKB-SubCell"/>
</dbReference>
<comment type="subunit">
    <text evidence="4">Component of the pre-66S ribosomal particle.</text>
</comment>
<dbReference type="RefSeq" id="XP_016210164.1">
    <property type="nucleotide sequence ID" value="XM_016362044.1"/>
</dbReference>
<evidence type="ECO:0000256" key="5">
    <source>
        <dbReference type="ARBA" id="ARBA00015522"/>
    </source>
</evidence>
<organism evidence="9 10">
    <name type="scientific">Verruconis gallopava</name>
    <dbReference type="NCBI Taxonomy" id="253628"/>
    <lineage>
        <taxon>Eukaryota</taxon>
        <taxon>Fungi</taxon>
        <taxon>Dikarya</taxon>
        <taxon>Ascomycota</taxon>
        <taxon>Pezizomycotina</taxon>
        <taxon>Dothideomycetes</taxon>
        <taxon>Pleosporomycetidae</taxon>
        <taxon>Venturiales</taxon>
        <taxon>Sympoventuriaceae</taxon>
        <taxon>Verruconis</taxon>
    </lineage>
</organism>
<evidence type="ECO:0000256" key="6">
    <source>
        <dbReference type="ARBA" id="ARBA00023242"/>
    </source>
</evidence>
<dbReference type="PANTHER" id="PTHR13243">
    <property type="entry name" value="HSPC111 PROTEIN-RELATED"/>
    <property type="match status" value="1"/>
</dbReference>
<keyword evidence="7" id="KW-0687">Ribonucleoprotein</keyword>
<evidence type="ECO:0000256" key="7">
    <source>
        <dbReference type="ARBA" id="ARBA00023274"/>
    </source>
</evidence>
<dbReference type="FunCoup" id="A0A0D2A1U6">
    <property type="interactions" value="251"/>
</dbReference>
<evidence type="ECO:0000256" key="4">
    <source>
        <dbReference type="ARBA" id="ARBA00011187"/>
    </source>
</evidence>
<evidence type="ECO:0000313" key="9">
    <source>
        <dbReference type="EMBL" id="KIW00295.1"/>
    </source>
</evidence>
<dbReference type="HOGENOM" id="CLU_078857_0_0_1"/>
<evidence type="ECO:0000256" key="3">
    <source>
        <dbReference type="ARBA" id="ARBA00008479"/>
    </source>
</evidence>
<sequence length="227" mass="25665">MARPMQKRKNRSSIPKKRQKPKSKKQLLSNPIIAANWNSEETPAQNYRRLGLVSKLNKSTGGKERTIATLTAESSVTAPPDDPLAINPAEKAQKPVAEEVKIERDPETGAIVRVVDNTKENPLHDPLNDIEEMEDIDYNALGKSIGKLSKSGGVDTEVTRQLEEFAASGVRSKPRGQSEREQEWIARLVEKHGDDYKAMFWDKELNVMQQSEGDIKRRVKKWKMRHG</sequence>
<keyword evidence="10" id="KW-1185">Reference proteome</keyword>
<keyword evidence="6" id="KW-0539">Nucleus</keyword>
<feature type="compositionally biased region" description="Basic residues" evidence="8">
    <location>
        <begin position="1"/>
        <end position="25"/>
    </location>
</feature>
<dbReference type="GO" id="GO:0042273">
    <property type="term" value="P:ribosomal large subunit biogenesis"/>
    <property type="evidence" value="ECO:0007669"/>
    <property type="project" value="TreeGrafter"/>
</dbReference>
<evidence type="ECO:0000256" key="8">
    <source>
        <dbReference type="SAM" id="MobiDB-lite"/>
    </source>
</evidence>
<name>A0A0D2A1U6_9PEZI</name>
<dbReference type="GO" id="GO:1990904">
    <property type="term" value="C:ribonucleoprotein complex"/>
    <property type="evidence" value="ECO:0007669"/>
    <property type="project" value="UniProtKB-KW"/>
</dbReference>
<dbReference type="InterPro" id="IPR019002">
    <property type="entry name" value="Ribosome_biogenesis_Nop16"/>
</dbReference>